<dbReference type="InterPro" id="IPR051010">
    <property type="entry name" value="BCAA_transport"/>
</dbReference>
<comment type="caution">
    <text evidence="5">The sequence shown here is derived from an EMBL/GenBank/DDBJ whole genome shotgun (WGS) entry which is preliminary data.</text>
</comment>
<evidence type="ECO:0000313" key="6">
    <source>
        <dbReference type="Proteomes" id="UP000236919"/>
    </source>
</evidence>
<protein>
    <submittedName>
        <fullName evidence="5">Amino acid/amide ABC transporter substrate-binding protein (HAAT family)</fullName>
    </submittedName>
</protein>
<dbReference type="EMBL" id="PQFZ01000003">
    <property type="protein sequence ID" value="POR54061.1"/>
    <property type="molecule type" value="Genomic_DNA"/>
</dbReference>
<dbReference type="Proteomes" id="UP000236919">
    <property type="component" value="Unassembled WGS sequence"/>
</dbReference>
<feature type="domain" description="Leucine-binding protein" evidence="4">
    <location>
        <begin position="52"/>
        <end position="387"/>
    </location>
</feature>
<proteinExistence type="inferred from homology"/>
<dbReference type="Gene3D" id="3.40.50.2300">
    <property type="match status" value="2"/>
</dbReference>
<name>A0A2S4MHB3_9HYPH</name>
<keyword evidence="2" id="KW-0732">Signal</keyword>
<keyword evidence="3" id="KW-0813">Transport</keyword>
<dbReference type="PANTHER" id="PTHR30483">
    <property type="entry name" value="LEUCINE-SPECIFIC-BINDING PROTEIN"/>
    <property type="match status" value="1"/>
</dbReference>
<evidence type="ECO:0000313" key="5">
    <source>
        <dbReference type="EMBL" id="POR54061.1"/>
    </source>
</evidence>
<reference evidence="5 6" key="1">
    <citation type="submission" date="2018-01" db="EMBL/GenBank/DDBJ databases">
        <title>Genomic Encyclopedia of Type Strains, Phase III (KMG-III): the genomes of soil and plant-associated and newly described type strains.</title>
        <authorList>
            <person name="Whitman W."/>
        </authorList>
    </citation>
    <scope>NUCLEOTIDE SEQUENCE [LARGE SCALE GENOMIC DNA]</scope>
    <source>
        <strain evidence="5 6">1131</strain>
    </source>
</reference>
<evidence type="ECO:0000256" key="1">
    <source>
        <dbReference type="ARBA" id="ARBA00010062"/>
    </source>
</evidence>
<dbReference type="InterPro" id="IPR028082">
    <property type="entry name" value="Peripla_BP_I"/>
</dbReference>
<sequence length="427" mass="46327">MLWEDDVKDDQTKGPVIGRRGLIMGASSLGATGLVSGKLGMPYIGNAAAAEPIKIGMIWAKTGTIVDQSEYLAQGSLLALEQRNNMLLGRPAEIIWLDEPNPQGAQQNAERLVGEHKVVGIVGGALSSFALAISAVAKKAKIPYIAANAATGDLTGKSCNKYTFRLQPPVDVHARVLAPYCADIGKKWYLLTAAYAFGQDIKRAFSEYAAANGCTLVGADEVPVGTPDYSSFILKIRAAKPDVVIGGIAASDLTTFLKQWNELGMRGRIPFAEISVGNTDLWGVGPEAADGLYTLTWYYKNPNNPPDEQAMAADYEKKYKRPAADKTWMGWMGMKNLLDAIERAKSTEPAKIVEALETWNVKRGDINFGYRDFDHQMVSRLLVAGIKPKITDKWDYFDVKAELPATPAGVARAFGNQAESICKMDSL</sequence>
<keyword evidence="3" id="KW-0029">Amino-acid transport</keyword>
<dbReference type="AlphaFoldDB" id="A0A2S4MHB3"/>
<dbReference type="GO" id="GO:0006865">
    <property type="term" value="P:amino acid transport"/>
    <property type="evidence" value="ECO:0007669"/>
    <property type="project" value="UniProtKB-KW"/>
</dbReference>
<evidence type="ECO:0000256" key="2">
    <source>
        <dbReference type="ARBA" id="ARBA00022729"/>
    </source>
</evidence>
<keyword evidence="6" id="KW-1185">Reference proteome</keyword>
<dbReference type="InterPro" id="IPR028081">
    <property type="entry name" value="Leu-bd"/>
</dbReference>
<dbReference type="PANTHER" id="PTHR30483:SF6">
    <property type="entry name" value="PERIPLASMIC BINDING PROTEIN OF ABC TRANSPORTER FOR NATURAL AMINO ACIDS"/>
    <property type="match status" value="1"/>
</dbReference>
<organism evidence="5 6">
    <name type="scientific">Bosea psychrotolerans</name>
    <dbReference type="NCBI Taxonomy" id="1871628"/>
    <lineage>
        <taxon>Bacteria</taxon>
        <taxon>Pseudomonadati</taxon>
        <taxon>Pseudomonadota</taxon>
        <taxon>Alphaproteobacteria</taxon>
        <taxon>Hyphomicrobiales</taxon>
        <taxon>Boseaceae</taxon>
        <taxon>Bosea</taxon>
    </lineage>
</organism>
<evidence type="ECO:0000259" key="4">
    <source>
        <dbReference type="Pfam" id="PF13458"/>
    </source>
</evidence>
<comment type="similarity">
    <text evidence="1">Belongs to the leucine-binding protein family.</text>
</comment>
<evidence type="ECO:0000256" key="3">
    <source>
        <dbReference type="ARBA" id="ARBA00022970"/>
    </source>
</evidence>
<accession>A0A2S4MHB3</accession>
<dbReference type="Pfam" id="PF13458">
    <property type="entry name" value="Peripla_BP_6"/>
    <property type="match status" value="1"/>
</dbReference>
<gene>
    <name evidence="5" type="ORF">CYD53_103158</name>
</gene>
<dbReference type="OrthoDB" id="5450279at2"/>
<dbReference type="CDD" id="cd06268">
    <property type="entry name" value="PBP1_ABC_transporter_LIVBP-like"/>
    <property type="match status" value="1"/>
</dbReference>
<dbReference type="SUPFAM" id="SSF53822">
    <property type="entry name" value="Periplasmic binding protein-like I"/>
    <property type="match status" value="1"/>
</dbReference>